<protein>
    <submittedName>
        <fullName evidence="2">Uncharacterized protein</fullName>
    </submittedName>
</protein>
<dbReference type="EMBL" id="CABPRJ010001449">
    <property type="protein sequence ID" value="VVC37578.1"/>
    <property type="molecule type" value="Genomic_DNA"/>
</dbReference>
<dbReference type="Proteomes" id="UP000325440">
    <property type="component" value="Unassembled WGS sequence"/>
</dbReference>
<feature type="signal peptide" evidence="1">
    <location>
        <begin position="1"/>
        <end position="25"/>
    </location>
</feature>
<dbReference type="AlphaFoldDB" id="A0A5E4N188"/>
<evidence type="ECO:0000313" key="2">
    <source>
        <dbReference type="EMBL" id="VVC37578.1"/>
    </source>
</evidence>
<evidence type="ECO:0000313" key="3">
    <source>
        <dbReference type="Proteomes" id="UP000325440"/>
    </source>
</evidence>
<gene>
    <name evidence="2" type="ORF">CINCED_3A011389</name>
</gene>
<proteinExistence type="predicted"/>
<evidence type="ECO:0000256" key="1">
    <source>
        <dbReference type="SAM" id="SignalP"/>
    </source>
</evidence>
<accession>A0A5E4N188</accession>
<name>A0A5E4N188_9HEMI</name>
<sequence length="109" mass="12362">MLFNPFVYIYIISLLIFSTVIETGGNRNKEHQSSWDAVLADPEPESGITAVDISLSDYKSTRNDPNNEPCKGLTRCHEERSNAKFECTSSLNGEFVNWNYQISCWCCTV</sequence>
<reference evidence="2 3" key="1">
    <citation type="submission" date="2019-08" db="EMBL/GenBank/DDBJ databases">
        <authorList>
            <person name="Alioto T."/>
            <person name="Alioto T."/>
            <person name="Gomez Garrido J."/>
        </authorList>
    </citation>
    <scope>NUCLEOTIDE SEQUENCE [LARGE SCALE GENOMIC DNA]</scope>
</reference>
<keyword evidence="3" id="KW-1185">Reference proteome</keyword>
<keyword evidence="1" id="KW-0732">Signal</keyword>
<feature type="chain" id="PRO_5022961645" evidence="1">
    <location>
        <begin position="26"/>
        <end position="109"/>
    </location>
</feature>
<organism evidence="2 3">
    <name type="scientific">Cinara cedri</name>
    <dbReference type="NCBI Taxonomy" id="506608"/>
    <lineage>
        <taxon>Eukaryota</taxon>
        <taxon>Metazoa</taxon>
        <taxon>Ecdysozoa</taxon>
        <taxon>Arthropoda</taxon>
        <taxon>Hexapoda</taxon>
        <taxon>Insecta</taxon>
        <taxon>Pterygota</taxon>
        <taxon>Neoptera</taxon>
        <taxon>Paraneoptera</taxon>
        <taxon>Hemiptera</taxon>
        <taxon>Sternorrhyncha</taxon>
        <taxon>Aphidomorpha</taxon>
        <taxon>Aphidoidea</taxon>
        <taxon>Aphididae</taxon>
        <taxon>Lachninae</taxon>
        <taxon>Cinara</taxon>
    </lineage>
</organism>